<keyword evidence="2" id="KW-0808">Transferase</keyword>
<dbReference type="GO" id="GO:0008757">
    <property type="term" value="F:S-adenosylmethionine-dependent methyltransferase activity"/>
    <property type="evidence" value="ECO:0007669"/>
    <property type="project" value="InterPro"/>
</dbReference>
<accession>A0A6P2BY87</accession>
<gene>
    <name evidence="2" type="ORF">EAS64_16785</name>
</gene>
<dbReference type="InterPro" id="IPR029063">
    <property type="entry name" value="SAM-dependent_MTases_sf"/>
</dbReference>
<proteinExistence type="predicted"/>
<reference evidence="2 3" key="1">
    <citation type="submission" date="2018-11" db="EMBL/GenBank/DDBJ databases">
        <title>Trebonia kvetii gen.nov., sp.nov., a novel acidophilic actinobacterium, and proposal of the new actinobacterial family Treboniaceae fam. nov.</title>
        <authorList>
            <person name="Rapoport D."/>
            <person name="Sagova-Mareckova M."/>
            <person name="Sedlacek I."/>
            <person name="Provaznik J."/>
            <person name="Kralova S."/>
            <person name="Pavlinic D."/>
            <person name="Benes V."/>
            <person name="Kopecky J."/>
        </authorList>
    </citation>
    <scope>NUCLEOTIDE SEQUENCE [LARGE SCALE GENOMIC DNA]</scope>
    <source>
        <strain evidence="2 3">15Tr583</strain>
    </source>
</reference>
<dbReference type="RefSeq" id="WP_145853942.1">
    <property type="nucleotide sequence ID" value="NZ_RPFW01000003.1"/>
</dbReference>
<protein>
    <submittedName>
        <fullName evidence="2">Methyltransferase</fullName>
    </submittedName>
</protein>
<dbReference type="GO" id="GO:0032259">
    <property type="term" value="P:methylation"/>
    <property type="evidence" value="ECO:0007669"/>
    <property type="project" value="UniProtKB-KW"/>
</dbReference>
<dbReference type="OrthoDB" id="3419943at2"/>
<comment type="caution">
    <text evidence="2">The sequence shown here is derived from an EMBL/GenBank/DDBJ whole genome shotgun (WGS) entry which is preliminary data.</text>
</comment>
<dbReference type="InterPro" id="IPR013216">
    <property type="entry name" value="Methyltransf_11"/>
</dbReference>
<organism evidence="2 3">
    <name type="scientific">Trebonia kvetii</name>
    <dbReference type="NCBI Taxonomy" id="2480626"/>
    <lineage>
        <taxon>Bacteria</taxon>
        <taxon>Bacillati</taxon>
        <taxon>Actinomycetota</taxon>
        <taxon>Actinomycetes</taxon>
        <taxon>Streptosporangiales</taxon>
        <taxon>Treboniaceae</taxon>
        <taxon>Trebonia</taxon>
    </lineage>
</organism>
<dbReference type="CDD" id="cd02440">
    <property type="entry name" value="AdoMet_MTases"/>
    <property type="match status" value="1"/>
</dbReference>
<evidence type="ECO:0000259" key="1">
    <source>
        <dbReference type="Pfam" id="PF08241"/>
    </source>
</evidence>
<keyword evidence="3" id="KW-1185">Reference proteome</keyword>
<evidence type="ECO:0000313" key="3">
    <source>
        <dbReference type="Proteomes" id="UP000460272"/>
    </source>
</evidence>
<keyword evidence="2" id="KW-0489">Methyltransferase</keyword>
<feature type="domain" description="Methyltransferase type 11" evidence="1">
    <location>
        <begin position="67"/>
        <end position="141"/>
    </location>
</feature>
<dbReference type="Pfam" id="PF08241">
    <property type="entry name" value="Methyltransf_11"/>
    <property type="match status" value="1"/>
</dbReference>
<dbReference type="SUPFAM" id="SSF53335">
    <property type="entry name" value="S-adenosyl-L-methionine-dependent methyltransferases"/>
    <property type="match status" value="1"/>
</dbReference>
<sequence>MAQSSPPDLEHLEQDGSGDLVYPRFHAAVALAQLTRWLPARPGLLIDISGAGTCAAEVAACAGHSVLRVIDPDASVPSPVAGYETTGRLTTVTADGTGLEFLPDGCADGVIAENRTLSRRLAAEEVVTEIARVLRPGGRVLACVDSLTFGMALLAEQHRWPHLVDVPNADVVLIPWPDGTITRCYGAEQLRELFTGGGLEVSWIRPRTVLSPRTVSYLLARDPSSFGKLVSAELRARSDDSVGAQLIASCVKRPIS</sequence>
<dbReference type="EMBL" id="RPFW01000003">
    <property type="protein sequence ID" value="TVZ04072.1"/>
    <property type="molecule type" value="Genomic_DNA"/>
</dbReference>
<dbReference type="Gene3D" id="3.40.50.150">
    <property type="entry name" value="Vaccinia Virus protein VP39"/>
    <property type="match status" value="1"/>
</dbReference>
<dbReference type="AlphaFoldDB" id="A0A6P2BY87"/>
<dbReference type="Proteomes" id="UP000460272">
    <property type="component" value="Unassembled WGS sequence"/>
</dbReference>
<name>A0A6P2BY87_9ACTN</name>
<evidence type="ECO:0000313" key="2">
    <source>
        <dbReference type="EMBL" id="TVZ04072.1"/>
    </source>
</evidence>